<name>A0A388SEA8_9BURK</name>
<dbReference type="OrthoDB" id="9805588at2"/>
<dbReference type="Gene3D" id="2.40.320.10">
    <property type="entry name" value="Hypothetical Protein Pfu-838710-001"/>
    <property type="match status" value="1"/>
</dbReference>
<dbReference type="SMART" id="SM01118">
    <property type="entry name" value="CYTH"/>
    <property type="match status" value="1"/>
</dbReference>
<gene>
    <name evidence="3" type="ORF">MESMUL_18590</name>
</gene>
<dbReference type="PANTHER" id="PTHR40114:SF1">
    <property type="entry name" value="SLR0698 PROTEIN"/>
    <property type="match status" value="1"/>
</dbReference>
<keyword evidence="4" id="KW-1185">Reference proteome</keyword>
<dbReference type="Proteomes" id="UP000266091">
    <property type="component" value="Unassembled WGS sequence"/>
</dbReference>
<dbReference type="Pfam" id="PF01928">
    <property type="entry name" value="CYTH"/>
    <property type="match status" value="1"/>
</dbReference>
<accession>A0A388SEA8</accession>
<evidence type="ECO:0000313" key="4">
    <source>
        <dbReference type="Proteomes" id="UP000266091"/>
    </source>
</evidence>
<dbReference type="InterPro" id="IPR012042">
    <property type="entry name" value="NeuTTM/CthTTM-like"/>
</dbReference>
<organism evidence="3 4">
    <name type="scientific">Mesosutterella multiformis</name>
    <dbReference type="NCBI Taxonomy" id="2259133"/>
    <lineage>
        <taxon>Bacteria</taxon>
        <taxon>Pseudomonadati</taxon>
        <taxon>Pseudomonadota</taxon>
        <taxon>Betaproteobacteria</taxon>
        <taxon>Burkholderiales</taxon>
        <taxon>Sutterellaceae</taxon>
        <taxon>Mesosutterella</taxon>
    </lineage>
</organism>
<reference evidence="3 4" key="1">
    <citation type="journal article" date="2018" name="Int. J. Syst. Evol. Microbiol.">
        <title>Mesosutterella multiformis gen. nov., sp. nov., a member of the family Sutterellaceae and Sutterella megalosphaeroides sp. nov., isolated from human faeces.</title>
        <authorList>
            <person name="Sakamoto M."/>
            <person name="Ikeyama N."/>
            <person name="Kunihiro T."/>
            <person name="Iino T."/>
            <person name="Yuki M."/>
            <person name="Ohkuma M."/>
        </authorList>
    </citation>
    <scope>NUCLEOTIDE SEQUENCE [LARGE SCALE GENOMIC DNA]</scope>
    <source>
        <strain evidence="3 4">4NBBH2</strain>
    </source>
</reference>
<dbReference type="RefSeq" id="WP_116270758.1">
    <property type="nucleotide sequence ID" value="NZ_BGZJ01000002.1"/>
</dbReference>
<accession>A0A401LIF3</accession>
<dbReference type="InterPro" id="IPR023577">
    <property type="entry name" value="CYTH_domain"/>
</dbReference>
<sequence>MGKEIERKFLVKGDAWKALAPGIRYRQGYLNSSFDRTVRVRTIGDQGFITVKGPNNGIARLEFEYVIPADDANEMLTELAEKPLIEKNRYRILRGKHVWEVDEFLGDNAGLVVAEIELGSVDEPFEKPEWIGEEVSGDPRYYNSNLVAHPYSEWK</sequence>
<dbReference type="CDD" id="cd07891">
    <property type="entry name" value="CYTH-like_CthTTM-like_1"/>
    <property type="match status" value="1"/>
</dbReference>
<evidence type="ECO:0000259" key="2">
    <source>
        <dbReference type="PROSITE" id="PS51707"/>
    </source>
</evidence>
<dbReference type="PROSITE" id="PS51707">
    <property type="entry name" value="CYTH"/>
    <property type="match status" value="1"/>
</dbReference>
<evidence type="ECO:0000313" key="3">
    <source>
        <dbReference type="EMBL" id="GBO94505.1"/>
    </source>
</evidence>
<dbReference type="PIRSF" id="PIRSF016487">
    <property type="entry name" value="CYTH_UCP016487"/>
    <property type="match status" value="1"/>
</dbReference>
<dbReference type="AlphaFoldDB" id="A0A388SEA8"/>
<evidence type="ECO:0000256" key="1">
    <source>
        <dbReference type="PIRSR" id="PIRSR016487-1"/>
    </source>
</evidence>
<dbReference type="InterPro" id="IPR033469">
    <property type="entry name" value="CYTH-like_dom_sf"/>
</dbReference>
<dbReference type="SUPFAM" id="SSF55154">
    <property type="entry name" value="CYTH-like phosphatases"/>
    <property type="match status" value="1"/>
</dbReference>
<feature type="domain" description="CYTH" evidence="2">
    <location>
        <begin position="2"/>
        <end position="148"/>
    </location>
</feature>
<proteinExistence type="predicted"/>
<feature type="active site" description="Proton acceptor" evidence="1">
    <location>
        <position position="29"/>
    </location>
</feature>
<dbReference type="PANTHER" id="PTHR40114">
    <property type="entry name" value="SLR0698 PROTEIN"/>
    <property type="match status" value="1"/>
</dbReference>
<comment type="caution">
    <text evidence="3">The sequence shown here is derived from an EMBL/GenBank/DDBJ whole genome shotgun (WGS) entry which is preliminary data.</text>
</comment>
<protein>
    <submittedName>
        <fullName evidence="3">CYTH domain-containing protein</fullName>
    </submittedName>
</protein>
<dbReference type="EMBL" id="BGZJ01000002">
    <property type="protein sequence ID" value="GBO94505.1"/>
    <property type="molecule type" value="Genomic_DNA"/>
</dbReference>